<name>A0AAN8JJB1_PATCE</name>
<dbReference type="SUPFAM" id="SSF56784">
    <property type="entry name" value="HAD-like"/>
    <property type="match status" value="1"/>
</dbReference>
<dbReference type="Gene3D" id="3.40.50.1000">
    <property type="entry name" value="HAD superfamily/HAD-like"/>
    <property type="match status" value="1"/>
</dbReference>
<dbReference type="NCBIfam" id="TIGR01681">
    <property type="entry name" value="HAD-SF-IIIC"/>
    <property type="match status" value="1"/>
</dbReference>
<organism evidence="1 2">
    <name type="scientific">Patella caerulea</name>
    <name type="common">Rayed Mediterranean limpet</name>
    <dbReference type="NCBI Taxonomy" id="87958"/>
    <lineage>
        <taxon>Eukaryota</taxon>
        <taxon>Metazoa</taxon>
        <taxon>Spiralia</taxon>
        <taxon>Lophotrochozoa</taxon>
        <taxon>Mollusca</taxon>
        <taxon>Gastropoda</taxon>
        <taxon>Patellogastropoda</taxon>
        <taxon>Patelloidea</taxon>
        <taxon>Patellidae</taxon>
        <taxon>Patella</taxon>
    </lineage>
</organism>
<proteinExistence type="predicted"/>
<accession>A0AAN8JJB1</accession>
<dbReference type="InterPro" id="IPR023214">
    <property type="entry name" value="HAD_sf"/>
</dbReference>
<dbReference type="SFLD" id="SFLDS00003">
    <property type="entry name" value="Haloacid_Dehalogenase"/>
    <property type="match status" value="1"/>
</dbReference>
<dbReference type="Pfam" id="PF12689">
    <property type="entry name" value="Acid_PPase"/>
    <property type="match status" value="1"/>
</dbReference>
<dbReference type="Proteomes" id="UP001347796">
    <property type="component" value="Unassembled WGS sequence"/>
</dbReference>
<comment type="caution">
    <text evidence="1">The sequence shown here is derived from an EMBL/GenBank/DDBJ whole genome shotgun (WGS) entry which is preliminary data.</text>
</comment>
<dbReference type="PANTHER" id="PTHR17901:SF14">
    <property type="entry name" value="MAGNESIUM-DEPENDENT PHOSPHATASE 1"/>
    <property type="match status" value="1"/>
</dbReference>
<reference evidence="1 2" key="1">
    <citation type="submission" date="2024-01" db="EMBL/GenBank/DDBJ databases">
        <title>The genome of the rayed Mediterranean limpet Patella caerulea (Linnaeus, 1758).</title>
        <authorList>
            <person name="Anh-Thu Weber A."/>
            <person name="Halstead-Nussloch G."/>
        </authorList>
    </citation>
    <scope>NUCLEOTIDE SEQUENCE [LARGE SCALE GENOMIC DNA]</scope>
    <source>
        <strain evidence="1">AATW-2023a</strain>
        <tissue evidence="1">Whole specimen</tissue>
    </source>
</reference>
<evidence type="ECO:0000313" key="2">
    <source>
        <dbReference type="Proteomes" id="UP001347796"/>
    </source>
</evidence>
<dbReference type="NCBIfam" id="TIGR01685">
    <property type="entry name" value="MDP-1"/>
    <property type="match status" value="1"/>
</dbReference>
<dbReference type="AlphaFoldDB" id="A0AAN8JJB1"/>
<dbReference type="SFLD" id="SFLDG01131">
    <property type="entry name" value="C1.5.2:_MDP_Like"/>
    <property type="match status" value="1"/>
</dbReference>
<gene>
    <name evidence="1" type="ORF">SNE40_013295</name>
</gene>
<protein>
    <recommendedName>
        <fullName evidence="3">Magnesium-dependent phosphatase 1</fullName>
    </recommendedName>
</protein>
<dbReference type="EMBL" id="JAZGQO010000009">
    <property type="protein sequence ID" value="KAK6178517.1"/>
    <property type="molecule type" value="Genomic_DNA"/>
</dbReference>
<dbReference type="InterPro" id="IPR010036">
    <property type="entry name" value="MDP_1_eu_arc"/>
</dbReference>
<dbReference type="PANTHER" id="PTHR17901">
    <property type="entry name" value="MAGNESIUM-DEPENDENT PHOSPHATASE 1 MDP1"/>
    <property type="match status" value="1"/>
</dbReference>
<dbReference type="GO" id="GO:0003993">
    <property type="term" value="F:acid phosphatase activity"/>
    <property type="evidence" value="ECO:0007669"/>
    <property type="project" value="TreeGrafter"/>
</dbReference>
<evidence type="ECO:0008006" key="3">
    <source>
        <dbReference type="Google" id="ProtNLM"/>
    </source>
</evidence>
<sequence length="171" mass="20042">MAQRMKPKLIVFDLDYTLWPFWVDRHFSPPFNTNKDGIVYDRFLRLVNYYSDVPGMLYQLHNGGYTLGIASRSRTPPEAHKLVKLFNWDKYFKYKEVYPGTKLNHFRRFQRKSGISYVDMLFFDDEMQNIVDVGKLGVTCILVSGGMSNAVLTEGLHKFQMNNSSRHTNKI</sequence>
<keyword evidence="2" id="KW-1185">Reference proteome</keyword>
<dbReference type="InterPro" id="IPR010033">
    <property type="entry name" value="HAD_SF_ppase_IIIC"/>
</dbReference>
<evidence type="ECO:0000313" key="1">
    <source>
        <dbReference type="EMBL" id="KAK6178517.1"/>
    </source>
</evidence>
<dbReference type="InterPro" id="IPR036412">
    <property type="entry name" value="HAD-like_sf"/>
</dbReference>
<dbReference type="SFLD" id="SFLDG01129">
    <property type="entry name" value="C1.5:_HAD__Beta-PGM__Phosphata"/>
    <property type="match status" value="1"/>
</dbReference>